<reference evidence="4" key="1">
    <citation type="submission" date="2017-01" db="EMBL/GenBank/DDBJ databases">
        <authorList>
            <person name="Varghese N."/>
            <person name="Submissions S."/>
        </authorList>
    </citation>
    <scope>NUCLEOTIDE SEQUENCE [LARGE SCALE GENOMIC DNA]</scope>
    <source>
        <strain evidence="4">DSM 18017</strain>
    </source>
</reference>
<proteinExistence type="inferred from homology"/>
<dbReference type="RefSeq" id="WP_185116860.1">
    <property type="nucleotide sequence ID" value="NZ_FTOL01000002.1"/>
</dbReference>
<dbReference type="PROSITE" id="PS51471">
    <property type="entry name" value="FE2OG_OXY"/>
    <property type="match status" value="1"/>
</dbReference>
<keyword evidence="1" id="KW-0479">Metal-binding</keyword>
<dbReference type="Pfam" id="PF13640">
    <property type="entry name" value="2OG-FeII_Oxy_3"/>
    <property type="match status" value="1"/>
</dbReference>
<evidence type="ECO:0000259" key="2">
    <source>
        <dbReference type="PROSITE" id="PS51471"/>
    </source>
</evidence>
<sequence length="274" mass="31958">MELTRKNIADLILEKLSANKNIYREEFLQSGRINSCVIDDLLPQDIAMKIYSKFPSPEEMKTYKSLRENKRIAAQMDLYDSLLEEIVFAFQDERIVKIVEEITSLEEMLPDSNLYAGGISLMATGNFLNPHLDNSHDNGKENYRVLNLLYYVTPEWKEEFGGNLELWDNGMNSKQRTIHSKFNRLVLMITNKTSIHSVSKVVTDGKRCCVSNYYFSKKPAESHEYFHVTSFYGRPEEPVKNVLLRLDAFLRQGIRRITGKRIVETKHIYKKEKE</sequence>
<dbReference type="GO" id="GO:0016491">
    <property type="term" value="F:oxidoreductase activity"/>
    <property type="evidence" value="ECO:0007669"/>
    <property type="project" value="UniProtKB-KW"/>
</dbReference>
<evidence type="ECO:0000313" key="3">
    <source>
        <dbReference type="EMBL" id="SIS78310.1"/>
    </source>
</evidence>
<organism evidence="3 4">
    <name type="scientific">Chryseobacterium ureilyticum</name>
    <dbReference type="NCBI Taxonomy" id="373668"/>
    <lineage>
        <taxon>Bacteria</taxon>
        <taxon>Pseudomonadati</taxon>
        <taxon>Bacteroidota</taxon>
        <taxon>Flavobacteriia</taxon>
        <taxon>Flavobacteriales</taxon>
        <taxon>Weeksellaceae</taxon>
        <taxon>Chryseobacterium group</taxon>
        <taxon>Chryseobacterium</taxon>
    </lineage>
</organism>
<dbReference type="GO" id="GO:0046872">
    <property type="term" value="F:metal ion binding"/>
    <property type="evidence" value="ECO:0007669"/>
    <property type="project" value="UniProtKB-KW"/>
</dbReference>
<keyword evidence="1" id="KW-0560">Oxidoreductase</keyword>
<comment type="similarity">
    <text evidence="1">Belongs to the iron/ascorbate-dependent oxidoreductase family.</text>
</comment>
<evidence type="ECO:0000313" key="4">
    <source>
        <dbReference type="Proteomes" id="UP000186744"/>
    </source>
</evidence>
<feature type="domain" description="Fe2OG dioxygenase" evidence="2">
    <location>
        <begin position="104"/>
        <end position="217"/>
    </location>
</feature>
<keyword evidence="4" id="KW-1185">Reference proteome</keyword>
<dbReference type="InterPro" id="IPR005123">
    <property type="entry name" value="Oxoglu/Fe-dep_dioxygenase_dom"/>
</dbReference>
<dbReference type="Gene3D" id="2.60.120.620">
    <property type="entry name" value="q2cbj1_9rhob like domain"/>
    <property type="match status" value="1"/>
</dbReference>
<protein>
    <submittedName>
        <fullName evidence="3">Proline 4-hydroxylase (Includes Rps23 Pro-64 3,4-dihydroxylase Tpa1), contains SM-20 domain</fullName>
    </submittedName>
</protein>
<keyword evidence="1" id="KW-0408">Iron</keyword>
<evidence type="ECO:0000256" key="1">
    <source>
        <dbReference type="RuleBase" id="RU003682"/>
    </source>
</evidence>
<accession>A0A1N7LWV6</accession>
<dbReference type="STRING" id="373668.SAMN05421786_10253"/>
<dbReference type="Proteomes" id="UP000186744">
    <property type="component" value="Unassembled WGS sequence"/>
</dbReference>
<dbReference type="AlphaFoldDB" id="A0A1N7LWV6"/>
<name>A0A1N7LWV6_9FLAO</name>
<dbReference type="EMBL" id="FTOL01000002">
    <property type="protein sequence ID" value="SIS78310.1"/>
    <property type="molecule type" value="Genomic_DNA"/>
</dbReference>
<dbReference type="InterPro" id="IPR044862">
    <property type="entry name" value="Pro_4_hyd_alph_FE2OG_OXY"/>
</dbReference>
<gene>
    <name evidence="3" type="ORF">SAMN05421786_10253</name>
</gene>